<dbReference type="KEGG" id="pcx:LPB68_02405"/>
<dbReference type="AlphaFoldDB" id="A0A167DQP1"/>
<evidence type="ECO:0000313" key="2">
    <source>
        <dbReference type="EMBL" id="OAB74669.1"/>
    </source>
</evidence>
<keyword evidence="3" id="KW-1185">Reference proteome</keyword>
<accession>A0A167DQP1</accession>
<proteinExistence type="predicted"/>
<sequence length="152" mass="17426">MLREIKHPVKSPPRIGTIIGMIAIISSQSILVLRLWDQRGVFYASITAVLMGLVVLLLALFRTFFKKPTELCLSNEQIILNGNIINSRDIKVIMTKGYFRPVIGILPYRRKIVPLGMAFRYSKDEDRGISDLKSWAKMNNVKMVNKSFQTWI</sequence>
<keyword evidence="1" id="KW-0472">Membrane</keyword>
<name>A0A167DQP1_9BACL</name>
<dbReference type="RefSeq" id="WP_068658197.1">
    <property type="nucleotide sequence ID" value="NZ_CP017770.1"/>
</dbReference>
<dbReference type="OrthoDB" id="2666190at2"/>
<evidence type="ECO:0000256" key="1">
    <source>
        <dbReference type="SAM" id="Phobius"/>
    </source>
</evidence>
<evidence type="ECO:0008006" key="4">
    <source>
        <dbReference type="Google" id="ProtNLM"/>
    </source>
</evidence>
<reference evidence="2 3" key="1">
    <citation type="submission" date="2016-02" db="EMBL/GenBank/DDBJ databases">
        <title>Paenibacillus sp. LPB0068, isolated from Crassostrea gigas.</title>
        <authorList>
            <person name="Shin S.-K."/>
            <person name="Yi H."/>
        </authorList>
    </citation>
    <scope>NUCLEOTIDE SEQUENCE [LARGE SCALE GENOMIC DNA]</scope>
    <source>
        <strain evidence="2 3">LPB0068</strain>
    </source>
</reference>
<feature type="transmembrane region" description="Helical" evidence="1">
    <location>
        <begin position="42"/>
        <end position="61"/>
    </location>
</feature>
<dbReference type="Proteomes" id="UP000077134">
    <property type="component" value="Unassembled WGS sequence"/>
</dbReference>
<feature type="transmembrane region" description="Helical" evidence="1">
    <location>
        <begin position="15"/>
        <end position="36"/>
    </location>
</feature>
<keyword evidence="1" id="KW-1133">Transmembrane helix</keyword>
<protein>
    <recommendedName>
        <fullName evidence="4">DUF304 domain-containing protein</fullName>
    </recommendedName>
</protein>
<evidence type="ECO:0000313" key="3">
    <source>
        <dbReference type="Proteomes" id="UP000077134"/>
    </source>
</evidence>
<dbReference type="STRING" id="1763538.LPB68_02405"/>
<organism evidence="2 3">
    <name type="scientific">Paenibacillus crassostreae</name>
    <dbReference type="NCBI Taxonomy" id="1763538"/>
    <lineage>
        <taxon>Bacteria</taxon>
        <taxon>Bacillati</taxon>
        <taxon>Bacillota</taxon>
        <taxon>Bacilli</taxon>
        <taxon>Bacillales</taxon>
        <taxon>Paenibacillaceae</taxon>
        <taxon>Paenibacillus</taxon>
    </lineage>
</organism>
<dbReference type="EMBL" id="LSFN01000014">
    <property type="protein sequence ID" value="OAB74669.1"/>
    <property type="molecule type" value="Genomic_DNA"/>
</dbReference>
<keyword evidence="1" id="KW-0812">Transmembrane</keyword>
<gene>
    <name evidence="2" type="ORF">PNBC_11555</name>
</gene>
<comment type="caution">
    <text evidence="2">The sequence shown here is derived from an EMBL/GenBank/DDBJ whole genome shotgun (WGS) entry which is preliminary data.</text>
</comment>